<dbReference type="EMBL" id="JAOPJZ010000018">
    <property type="protein sequence ID" value="MCU4753520.1"/>
    <property type="molecule type" value="Genomic_DNA"/>
</dbReference>
<evidence type="ECO:0000313" key="1">
    <source>
        <dbReference type="EMBL" id="MCU4753520.1"/>
    </source>
</evidence>
<protein>
    <submittedName>
        <fullName evidence="1">Uncharacterized protein</fullName>
    </submittedName>
</protein>
<keyword evidence="2" id="KW-1185">Reference proteome</keyword>
<proteinExistence type="predicted"/>
<gene>
    <name evidence="1" type="ORF">OB919_16265</name>
</gene>
<dbReference type="AlphaFoldDB" id="A0AAP3E831"/>
<feature type="non-terminal residue" evidence="1">
    <location>
        <position position="1"/>
    </location>
</feature>
<name>A0AAP3E831_9EURY</name>
<evidence type="ECO:0000313" key="2">
    <source>
        <dbReference type="Proteomes" id="UP001321047"/>
    </source>
</evidence>
<dbReference type="Proteomes" id="UP001321047">
    <property type="component" value="Unassembled WGS sequence"/>
</dbReference>
<organism evidence="1 2">
    <name type="scientific">Natronosalvus hydrolyticus</name>
    <dbReference type="NCBI Taxonomy" id="2979988"/>
    <lineage>
        <taxon>Archaea</taxon>
        <taxon>Methanobacteriati</taxon>
        <taxon>Methanobacteriota</taxon>
        <taxon>Stenosarchaea group</taxon>
        <taxon>Halobacteria</taxon>
        <taxon>Halobacteriales</taxon>
        <taxon>Natrialbaceae</taxon>
        <taxon>Natronosalvus</taxon>
    </lineage>
</organism>
<accession>A0AAP3E831</accession>
<sequence>LPLDPRLKTRVCARTMYQDAAYVAGQGRRWQPNPGTYLGLAFASLFAPIFQPLLASANLLERWRTVGLSLE</sequence>
<reference evidence="1 2" key="1">
    <citation type="submission" date="2022-09" db="EMBL/GenBank/DDBJ databases">
        <title>Enrichment on poylsaccharides allowed isolation of novel metabolic and taxonomic groups of Haloarchaea.</title>
        <authorList>
            <person name="Sorokin D.Y."/>
            <person name="Elcheninov A.G."/>
            <person name="Khizhniak T.V."/>
            <person name="Kolganova T.V."/>
            <person name="Kublanov I.V."/>
        </authorList>
    </citation>
    <scope>NUCLEOTIDE SEQUENCE [LARGE SCALE GENOMIC DNA]</scope>
    <source>
        <strain evidence="1 2">AArc-curdl1</strain>
    </source>
</reference>
<comment type="caution">
    <text evidence="1">The sequence shown here is derived from an EMBL/GenBank/DDBJ whole genome shotgun (WGS) entry which is preliminary data.</text>
</comment>